<gene>
    <name evidence="1" type="ORF">J7S20_07375</name>
</gene>
<evidence type="ECO:0000313" key="2">
    <source>
        <dbReference type="Proteomes" id="UP000676996"/>
    </source>
</evidence>
<comment type="caution">
    <text evidence="1">The sequence shown here is derived from an EMBL/GenBank/DDBJ whole genome shotgun (WGS) entry which is preliminary data.</text>
</comment>
<dbReference type="SUPFAM" id="SSF54427">
    <property type="entry name" value="NTF2-like"/>
    <property type="match status" value="1"/>
</dbReference>
<dbReference type="EMBL" id="JAGRQC010000002">
    <property type="protein sequence ID" value="MBR0552321.1"/>
    <property type="molecule type" value="Genomic_DNA"/>
</dbReference>
<proteinExistence type="predicted"/>
<evidence type="ECO:0000313" key="1">
    <source>
        <dbReference type="EMBL" id="MBR0552321.1"/>
    </source>
</evidence>
<dbReference type="Pfam" id="PF07366">
    <property type="entry name" value="SnoaL"/>
    <property type="match status" value="1"/>
</dbReference>
<dbReference type="Gene3D" id="3.10.450.50">
    <property type="match status" value="1"/>
</dbReference>
<dbReference type="InterPro" id="IPR032710">
    <property type="entry name" value="NTF2-like_dom_sf"/>
</dbReference>
<dbReference type="RefSeq" id="WP_284053606.1">
    <property type="nucleotide sequence ID" value="NZ_JAGRQC010000002.1"/>
</dbReference>
<dbReference type="PANTHER" id="PTHR38436:SF1">
    <property type="entry name" value="ESTER CYCLASE"/>
    <property type="match status" value="1"/>
</dbReference>
<name>A0A8T4ID53_9SPHN</name>
<dbReference type="PANTHER" id="PTHR38436">
    <property type="entry name" value="POLYKETIDE CYCLASE SNOAL-LIKE DOMAIN"/>
    <property type="match status" value="1"/>
</dbReference>
<dbReference type="InterPro" id="IPR009959">
    <property type="entry name" value="Cyclase_SnoaL-like"/>
</dbReference>
<sequence length="144" mass="16249">MDEEALKQRLADFIRRIWDEGDADAADEFVAETYTIHHDPGDRWHGMTLDLAGFKERVRTSRASFPDQKFDIQGMFANGRDIAMTWFWAATHAGDIPGFPATGKTIRMSGATVYGFDAQGRLTGHWQIVDRLGVYQQLQKNLAG</sequence>
<dbReference type="GO" id="GO:0030638">
    <property type="term" value="P:polyketide metabolic process"/>
    <property type="evidence" value="ECO:0007669"/>
    <property type="project" value="InterPro"/>
</dbReference>
<dbReference type="Proteomes" id="UP000676996">
    <property type="component" value="Unassembled WGS sequence"/>
</dbReference>
<keyword evidence="2" id="KW-1185">Reference proteome</keyword>
<reference evidence="1" key="1">
    <citation type="submission" date="2021-04" db="EMBL/GenBank/DDBJ databases">
        <title>Ouciella asimina sp. nov., isolated from the surface seawater in the hydrothermal field of Okinawa Trough.</title>
        <authorList>
            <person name="Shuang W."/>
        </authorList>
    </citation>
    <scope>NUCLEOTIDE SEQUENCE</scope>
    <source>
        <strain evidence="1">LXI357</strain>
    </source>
</reference>
<accession>A0A8T4ID53</accession>
<organism evidence="1 2">
    <name type="scientific">Stakelama marina</name>
    <dbReference type="NCBI Taxonomy" id="2826939"/>
    <lineage>
        <taxon>Bacteria</taxon>
        <taxon>Pseudomonadati</taxon>
        <taxon>Pseudomonadota</taxon>
        <taxon>Alphaproteobacteria</taxon>
        <taxon>Sphingomonadales</taxon>
        <taxon>Sphingomonadaceae</taxon>
        <taxon>Stakelama</taxon>
    </lineage>
</organism>
<protein>
    <submittedName>
        <fullName evidence="1">Ester cyclase</fullName>
    </submittedName>
</protein>
<dbReference type="AlphaFoldDB" id="A0A8T4ID53"/>